<evidence type="ECO:0000313" key="7">
    <source>
        <dbReference type="EMBL" id="MBP2077213.1"/>
    </source>
</evidence>
<dbReference type="Gene3D" id="3.30.70.360">
    <property type="match status" value="1"/>
</dbReference>
<dbReference type="EMBL" id="JAGGMB010000004">
    <property type="protein sequence ID" value="MBP2077213.1"/>
    <property type="molecule type" value="Genomic_DNA"/>
</dbReference>
<dbReference type="InterPro" id="IPR002933">
    <property type="entry name" value="Peptidase_M20"/>
</dbReference>
<evidence type="ECO:0000259" key="6">
    <source>
        <dbReference type="Pfam" id="PF07687"/>
    </source>
</evidence>
<comment type="similarity">
    <text evidence="1">Belongs to the peptidase M20 family.</text>
</comment>
<evidence type="ECO:0000256" key="1">
    <source>
        <dbReference type="ARBA" id="ARBA00006153"/>
    </source>
</evidence>
<dbReference type="Proteomes" id="UP001138793">
    <property type="component" value="Unassembled WGS sequence"/>
</dbReference>
<keyword evidence="3" id="KW-0378">Hydrolase</keyword>
<dbReference type="AlphaFoldDB" id="A0A9X0YQJ3"/>
<dbReference type="InterPro" id="IPR011650">
    <property type="entry name" value="Peptidase_M20_dimer"/>
</dbReference>
<dbReference type="PANTHER" id="PTHR11014:SF63">
    <property type="entry name" value="METALLOPEPTIDASE, PUTATIVE (AFU_ORTHOLOGUE AFUA_6G09600)-RELATED"/>
    <property type="match status" value="1"/>
</dbReference>
<feature type="binding site" evidence="5">
    <location>
        <position position="349"/>
    </location>
    <ligand>
        <name>Mn(2+)</name>
        <dbReference type="ChEBI" id="CHEBI:29035"/>
        <label>2</label>
    </ligand>
</feature>
<dbReference type="InterPro" id="IPR036264">
    <property type="entry name" value="Bact_exopeptidase_dim_dom"/>
</dbReference>
<dbReference type="OrthoDB" id="9776731at2"/>
<comment type="cofactor">
    <cofactor evidence="5">
        <name>Mn(2+)</name>
        <dbReference type="ChEBI" id="CHEBI:29035"/>
    </cofactor>
    <text evidence="5">The Mn(2+) ion enhances activity.</text>
</comment>
<dbReference type="Gene3D" id="3.40.630.10">
    <property type="entry name" value="Zn peptidases"/>
    <property type="match status" value="1"/>
</dbReference>
<dbReference type="SUPFAM" id="SSF55031">
    <property type="entry name" value="Bacterial exopeptidase dimerisation domain"/>
    <property type="match status" value="1"/>
</dbReference>
<reference evidence="7" key="1">
    <citation type="submission" date="2021-03" db="EMBL/GenBank/DDBJ databases">
        <title>Genomic Encyclopedia of Type Strains, Phase IV (KMG-IV): sequencing the most valuable type-strain genomes for metagenomic binning, comparative biology and taxonomic classification.</title>
        <authorList>
            <person name="Goeker M."/>
        </authorList>
    </citation>
    <scope>NUCLEOTIDE SEQUENCE</scope>
    <source>
        <strain evidence="7">DSM 107338</strain>
    </source>
</reference>
<keyword evidence="2 5" id="KW-0479">Metal-binding</keyword>
<feature type="binding site" evidence="5">
    <location>
        <position position="97"/>
    </location>
    <ligand>
        <name>Mn(2+)</name>
        <dbReference type="ChEBI" id="CHEBI:29035"/>
        <label>2</label>
    </ligand>
</feature>
<sequence length="395" mass="43018">MFPSDLNEHLISIRRHLHQYPELSTKEFETTKFIQKRLSEIGINLRKTGLKTGVFAQLQGENSGPTIALRADIDALPIEEQTGLPYTSKIKGVMHACGHDFHTAALIGAAYLLKKNQTKLNGNIRFLFQPAEEIGGGAEQVINDGQLEGVEAIIGLHNKPDLPVGTIGLKSGPLMASVDRFHITISGKGSHAAIPQNGKDPILAASQVVTALQSIVSRNISPLESAVVSVTKITGGSTWNVIPGDVILEGTTRTFNHAIREEVKEKVNTIVKNTVLAYSEEARIDWFPGPPPLLNDAGTIEVVREAAQNQGLKVIEPEPTMGGEDFAFYQQHMPGAFAFFGTNGNEDWHHPAFTVDESALIKASYFLYESAVSLLKEIGTNPYNEARLNKVPTLK</sequence>
<dbReference type="NCBIfam" id="TIGR01891">
    <property type="entry name" value="amidohydrolases"/>
    <property type="match status" value="1"/>
</dbReference>
<dbReference type="Pfam" id="PF01546">
    <property type="entry name" value="Peptidase_M20"/>
    <property type="match status" value="1"/>
</dbReference>
<dbReference type="InterPro" id="IPR017439">
    <property type="entry name" value="Amidohydrolase"/>
</dbReference>
<protein>
    <submittedName>
        <fullName evidence="7">Amidohydrolase</fullName>
    </submittedName>
</protein>
<evidence type="ECO:0000313" key="8">
    <source>
        <dbReference type="Proteomes" id="UP001138793"/>
    </source>
</evidence>
<feature type="binding site" evidence="5">
    <location>
        <position position="133"/>
    </location>
    <ligand>
        <name>Mn(2+)</name>
        <dbReference type="ChEBI" id="CHEBI:29035"/>
        <label>2</label>
    </ligand>
</feature>
<gene>
    <name evidence="7" type="ORF">J2Z64_001465</name>
</gene>
<dbReference type="RefSeq" id="WP_149475711.1">
    <property type="nucleotide sequence ID" value="NZ_JAGGMB010000004.1"/>
</dbReference>
<dbReference type="PIRSF" id="PIRSF005962">
    <property type="entry name" value="Pept_M20D_amidohydro"/>
    <property type="match status" value="1"/>
</dbReference>
<evidence type="ECO:0000256" key="2">
    <source>
        <dbReference type="ARBA" id="ARBA00022723"/>
    </source>
</evidence>
<feature type="binding site" evidence="5">
    <location>
        <position position="99"/>
    </location>
    <ligand>
        <name>Mn(2+)</name>
        <dbReference type="ChEBI" id="CHEBI:29035"/>
        <label>2</label>
    </ligand>
</feature>
<dbReference type="Pfam" id="PF07687">
    <property type="entry name" value="M20_dimer"/>
    <property type="match status" value="1"/>
</dbReference>
<keyword evidence="8" id="KW-1185">Reference proteome</keyword>
<dbReference type="SUPFAM" id="SSF53187">
    <property type="entry name" value="Zn-dependent exopeptidases"/>
    <property type="match status" value="1"/>
</dbReference>
<dbReference type="FunFam" id="3.30.70.360:FF:000001">
    <property type="entry name" value="N-acetyldiaminopimelate deacetylase"/>
    <property type="match status" value="1"/>
</dbReference>
<proteinExistence type="inferred from homology"/>
<accession>A0A9X0YQJ3</accession>
<dbReference type="PANTHER" id="PTHR11014">
    <property type="entry name" value="PEPTIDASE M20 FAMILY MEMBER"/>
    <property type="match status" value="1"/>
</dbReference>
<evidence type="ECO:0000256" key="3">
    <source>
        <dbReference type="ARBA" id="ARBA00022801"/>
    </source>
</evidence>
<dbReference type="FunFam" id="3.40.630.10:FF:000006">
    <property type="entry name" value="N-acetyldiaminopimelate deacetylase"/>
    <property type="match status" value="1"/>
</dbReference>
<comment type="caution">
    <text evidence="7">The sequence shown here is derived from an EMBL/GenBank/DDBJ whole genome shotgun (WGS) entry which is preliminary data.</text>
</comment>
<name>A0A9X0YQJ3_9BACI</name>
<comment type="catalytic activity">
    <reaction evidence="4">
        <text>N-acetyl-L-cysteine + H2O = L-cysteine + acetate</text>
        <dbReference type="Rhea" id="RHEA:75515"/>
        <dbReference type="ChEBI" id="CHEBI:15377"/>
        <dbReference type="ChEBI" id="CHEBI:30089"/>
        <dbReference type="ChEBI" id="CHEBI:35235"/>
        <dbReference type="ChEBI" id="CHEBI:78236"/>
    </reaction>
    <physiologicalReaction direction="left-to-right" evidence="4">
        <dbReference type="Rhea" id="RHEA:75516"/>
    </physiologicalReaction>
</comment>
<feature type="binding site" evidence="5">
    <location>
        <position position="157"/>
    </location>
    <ligand>
        <name>Mn(2+)</name>
        <dbReference type="ChEBI" id="CHEBI:29035"/>
        <label>2</label>
    </ligand>
</feature>
<dbReference type="GO" id="GO:0046872">
    <property type="term" value="F:metal ion binding"/>
    <property type="evidence" value="ECO:0007669"/>
    <property type="project" value="UniProtKB-KW"/>
</dbReference>
<organism evidence="7 8">
    <name type="scientific">Oceanobacillus polygoni</name>
    <dbReference type="NCBI Taxonomy" id="1235259"/>
    <lineage>
        <taxon>Bacteria</taxon>
        <taxon>Bacillati</taxon>
        <taxon>Bacillota</taxon>
        <taxon>Bacilli</taxon>
        <taxon>Bacillales</taxon>
        <taxon>Bacillaceae</taxon>
        <taxon>Oceanobacillus</taxon>
    </lineage>
</organism>
<feature type="domain" description="Peptidase M20 dimerisation" evidence="6">
    <location>
        <begin position="180"/>
        <end position="275"/>
    </location>
</feature>
<dbReference type="GO" id="GO:0019877">
    <property type="term" value="P:diaminopimelate biosynthetic process"/>
    <property type="evidence" value="ECO:0007669"/>
    <property type="project" value="UniProtKB-ARBA"/>
</dbReference>
<keyword evidence="5" id="KW-0464">Manganese</keyword>
<evidence type="ECO:0000256" key="4">
    <source>
        <dbReference type="ARBA" id="ARBA00052737"/>
    </source>
</evidence>
<evidence type="ECO:0000256" key="5">
    <source>
        <dbReference type="PIRSR" id="PIRSR005962-1"/>
    </source>
</evidence>
<dbReference type="GO" id="GO:0050118">
    <property type="term" value="F:N-acetyldiaminopimelate deacetylase activity"/>
    <property type="evidence" value="ECO:0007669"/>
    <property type="project" value="UniProtKB-ARBA"/>
</dbReference>